<dbReference type="GO" id="GO:0016020">
    <property type="term" value="C:membrane"/>
    <property type="evidence" value="ECO:0007669"/>
    <property type="project" value="InterPro"/>
</dbReference>
<dbReference type="InterPro" id="IPR007313">
    <property type="entry name" value="FxsA"/>
</dbReference>
<evidence type="ECO:0000313" key="3">
    <source>
        <dbReference type="Proteomes" id="UP000216498"/>
    </source>
</evidence>
<feature type="transmembrane region" description="Helical" evidence="1">
    <location>
        <begin position="67"/>
        <end position="90"/>
    </location>
</feature>
<dbReference type="PANTHER" id="PTHR35335">
    <property type="entry name" value="UPF0716 PROTEIN FXSA"/>
    <property type="match status" value="1"/>
</dbReference>
<name>A0A265NCL7_9BACI</name>
<sequence>MRWLLLILLVLSASEIGVFIWVGGMIGPWWVVLIIILTGIIGIMLAKQQGVETWDKARISIQNGHAPTEYIIDGVCIFIGAVFLFTPGFITDTAGFLLVLPITRKPFKSSILKLVKRMMERNTITFRRW</sequence>
<dbReference type="EMBL" id="NPMS01000001">
    <property type="protein sequence ID" value="OZU89743.1"/>
    <property type="molecule type" value="Genomic_DNA"/>
</dbReference>
<dbReference type="PANTHER" id="PTHR35335:SF1">
    <property type="entry name" value="UPF0716 PROTEIN FXSA"/>
    <property type="match status" value="1"/>
</dbReference>
<keyword evidence="1" id="KW-0472">Membrane</keyword>
<gene>
    <name evidence="2" type="ORF">CIL03_00965</name>
</gene>
<dbReference type="Pfam" id="PF04186">
    <property type="entry name" value="FxsA"/>
    <property type="match status" value="1"/>
</dbReference>
<feature type="transmembrane region" description="Helical" evidence="1">
    <location>
        <begin position="26"/>
        <end position="46"/>
    </location>
</feature>
<organism evidence="2 3">
    <name type="scientific">Virgibacillus indicus</name>
    <dbReference type="NCBI Taxonomy" id="2024554"/>
    <lineage>
        <taxon>Bacteria</taxon>
        <taxon>Bacillati</taxon>
        <taxon>Bacillota</taxon>
        <taxon>Bacilli</taxon>
        <taxon>Bacillales</taxon>
        <taxon>Bacillaceae</taxon>
        <taxon>Virgibacillus</taxon>
    </lineage>
</organism>
<accession>A0A265NCL7</accession>
<comment type="caution">
    <text evidence="2">The sequence shown here is derived from an EMBL/GenBank/DDBJ whole genome shotgun (WGS) entry which is preliminary data.</text>
</comment>
<evidence type="ECO:0000256" key="1">
    <source>
        <dbReference type="SAM" id="Phobius"/>
    </source>
</evidence>
<dbReference type="OrthoDB" id="9792788at2"/>
<keyword evidence="3" id="KW-1185">Reference proteome</keyword>
<dbReference type="NCBIfam" id="NF008528">
    <property type="entry name" value="PRK11463.1-2"/>
    <property type="match status" value="1"/>
</dbReference>
<evidence type="ECO:0000313" key="2">
    <source>
        <dbReference type="EMBL" id="OZU89743.1"/>
    </source>
</evidence>
<keyword evidence="1" id="KW-1133">Transmembrane helix</keyword>
<reference evidence="2 3" key="1">
    <citation type="submission" date="2017-08" db="EMBL/GenBank/DDBJ databases">
        <title>Virgibacillus indicus sp. nov. and Virgibacillus profoundi sp. nov, two moderately halophilic bacteria isolated from marine sediment by using the Microfluidic Streak Plate.</title>
        <authorList>
            <person name="Xu B."/>
            <person name="Hu B."/>
            <person name="Wang J."/>
            <person name="Zhu Y."/>
            <person name="Huang L."/>
            <person name="Du W."/>
            <person name="Huang Y."/>
        </authorList>
    </citation>
    <scope>NUCLEOTIDE SEQUENCE [LARGE SCALE GENOMIC DNA]</scope>
    <source>
        <strain evidence="2 3">IO3-P2-C2</strain>
    </source>
</reference>
<dbReference type="RefSeq" id="WP_094883344.1">
    <property type="nucleotide sequence ID" value="NZ_NPMS01000001.1"/>
</dbReference>
<dbReference type="AlphaFoldDB" id="A0A265NCL7"/>
<keyword evidence="1" id="KW-0812">Transmembrane</keyword>
<protein>
    <submittedName>
        <fullName evidence="2">Membrane protein FxsA</fullName>
    </submittedName>
</protein>
<dbReference type="Proteomes" id="UP000216498">
    <property type="component" value="Unassembled WGS sequence"/>
</dbReference>
<proteinExistence type="predicted"/>